<protein>
    <submittedName>
        <fullName evidence="2">Uncharacterized protein</fullName>
    </submittedName>
</protein>
<dbReference type="Proteomes" id="UP001165586">
    <property type="component" value="Unassembled WGS sequence"/>
</dbReference>
<dbReference type="EMBL" id="JANLCJ010000008">
    <property type="protein sequence ID" value="MCS5735758.1"/>
    <property type="molecule type" value="Genomic_DNA"/>
</dbReference>
<keyword evidence="3" id="KW-1185">Reference proteome</keyword>
<organism evidence="2 3">
    <name type="scientific">Herbiconiux daphne</name>
    <dbReference type="NCBI Taxonomy" id="2970914"/>
    <lineage>
        <taxon>Bacteria</taxon>
        <taxon>Bacillati</taxon>
        <taxon>Actinomycetota</taxon>
        <taxon>Actinomycetes</taxon>
        <taxon>Micrococcales</taxon>
        <taxon>Microbacteriaceae</taxon>
        <taxon>Herbiconiux</taxon>
    </lineage>
</organism>
<sequence length="250" mass="28098">MSDQVELDWRSEFTVGDLATLRSAIPQAIQASQERSARAHTAYADPDGEHDVYGVGMARGAQKELLSLIKGLDSYDERRVPGTRRTLTYVGDALIFLQRVGKKMPKNHRRLRLSYLPEQRRDMFAEASNTKYVEPGGLFEMPAQPQGDDDVARLSDVLGMIEAGGRHITLFVPYYSSTPFTVGSMYWAPARLRGRYFEFTDPERLDYVKAPVTRPMKDTKPKPVGGFADGSRPRTKTALRPRPEDGEGQK</sequence>
<evidence type="ECO:0000313" key="3">
    <source>
        <dbReference type="Proteomes" id="UP001165586"/>
    </source>
</evidence>
<dbReference type="RefSeq" id="WP_259540811.1">
    <property type="nucleotide sequence ID" value="NZ_JANLCJ010000008.1"/>
</dbReference>
<proteinExistence type="predicted"/>
<reference evidence="2" key="1">
    <citation type="submission" date="2022-08" db="EMBL/GenBank/DDBJ databases">
        <authorList>
            <person name="Deng Y."/>
            <person name="Han X.-F."/>
            <person name="Zhang Y.-Q."/>
        </authorList>
    </citation>
    <scope>NUCLEOTIDE SEQUENCE</scope>
    <source>
        <strain evidence="2">CPCC 203386</strain>
    </source>
</reference>
<accession>A0ABT2H7A6</accession>
<evidence type="ECO:0000313" key="2">
    <source>
        <dbReference type="EMBL" id="MCS5735758.1"/>
    </source>
</evidence>
<comment type="caution">
    <text evidence="2">The sequence shown here is derived from an EMBL/GenBank/DDBJ whole genome shotgun (WGS) entry which is preliminary data.</text>
</comment>
<evidence type="ECO:0000256" key="1">
    <source>
        <dbReference type="SAM" id="MobiDB-lite"/>
    </source>
</evidence>
<name>A0ABT2H7A6_9MICO</name>
<feature type="region of interest" description="Disordered" evidence="1">
    <location>
        <begin position="211"/>
        <end position="250"/>
    </location>
</feature>
<gene>
    <name evidence="2" type="ORF">N1032_18615</name>
</gene>
<feature type="compositionally biased region" description="Basic and acidic residues" evidence="1">
    <location>
        <begin position="241"/>
        <end position="250"/>
    </location>
</feature>